<dbReference type="PROSITE" id="PS01129">
    <property type="entry name" value="PSI_RLU"/>
    <property type="match status" value="1"/>
</dbReference>
<dbReference type="CDD" id="cd02869">
    <property type="entry name" value="PseudoU_synth_RluA_like"/>
    <property type="match status" value="1"/>
</dbReference>
<dbReference type="InterPro" id="IPR006224">
    <property type="entry name" value="PsdUridine_synth_RluA-like_CS"/>
</dbReference>
<dbReference type="GO" id="GO:0140098">
    <property type="term" value="F:catalytic activity, acting on RNA"/>
    <property type="evidence" value="ECO:0007669"/>
    <property type="project" value="UniProtKB-ARBA"/>
</dbReference>
<feature type="compositionally biased region" description="Basic and acidic residues" evidence="1">
    <location>
        <begin position="168"/>
        <end position="177"/>
    </location>
</feature>
<evidence type="ECO:0000256" key="1">
    <source>
        <dbReference type="SAM" id="MobiDB-lite"/>
    </source>
</evidence>
<dbReference type="Pfam" id="PF00849">
    <property type="entry name" value="PseudoU_synth_2"/>
    <property type="match status" value="1"/>
</dbReference>
<dbReference type="InterPro" id="IPR020103">
    <property type="entry name" value="PsdUridine_synth_cat_dom_sf"/>
</dbReference>
<dbReference type="GO" id="GO:0003723">
    <property type="term" value="F:RNA binding"/>
    <property type="evidence" value="ECO:0007669"/>
    <property type="project" value="InterPro"/>
</dbReference>
<dbReference type="PANTHER" id="PTHR21600">
    <property type="entry name" value="MITOCHONDRIAL RNA PSEUDOURIDINE SYNTHASE"/>
    <property type="match status" value="1"/>
</dbReference>
<feature type="domain" description="Pseudouridine synthase RsuA/RluA-like" evidence="2">
    <location>
        <begin position="336"/>
        <end position="482"/>
    </location>
</feature>
<dbReference type="SUPFAM" id="SSF55120">
    <property type="entry name" value="Pseudouridine synthase"/>
    <property type="match status" value="1"/>
</dbReference>
<sequence length="529" mass="59047">MAPCALARRCAELVMAALRSGHFAPGVSTDVLYRDEGGKMFGVLVVRDAAGRVGFLQAVSGQVERAWVLEGFVPPAFDVALREAVEPPAEVVVKALTARSEAARTSPALHEARSALKALDVRHAEARAALKRVHAERKRLRRELREHRSQAQETTRDDGRVAPNTLDEQSRADDRERRNLEARFREEREQALTRLKPLERHLAALDRLRPLVSREAMRRIWDSYVFTNFAHETTTLRALFPHGDPPSGAGDCAAPKLLAHAQRLGLTPIALAEFWWGAPPPAGARVEGMYFPACREKCAPILPFLTRGLDVAPKQTWKPLAHADDALPVRHRDTKFLVLDKPAGMLSVPARDETVTDSLLARVRASYPQAMTVHRLDLDTSGLLLVALDEDTYRALQRQFLERTIHKQYVAVLDGLIRADQGEVNLPLRVDLDQRPRQVVDFEHGKPALTKWQVLARDAGRTRVAFFPITGRTHQLRVHAAHRDGLNAPIVGDRLYGQPSARLLLHAEVLKFRHPETGEELTVTAPSPF</sequence>
<proteinExistence type="predicted"/>
<evidence type="ECO:0000259" key="2">
    <source>
        <dbReference type="Pfam" id="PF00849"/>
    </source>
</evidence>
<gene>
    <name evidence="3" type="ORF">DI536_28350</name>
</gene>
<dbReference type="GO" id="GO:0000455">
    <property type="term" value="P:enzyme-directed rRNA pseudouridine synthesis"/>
    <property type="evidence" value="ECO:0007669"/>
    <property type="project" value="TreeGrafter"/>
</dbReference>
<dbReference type="Proteomes" id="UP000249061">
    <property type="component" value="Unassembled WGS sequence"/>
</dbReference>
<evidence type="ECO:0000313" key="3">
    <source>
        <dbReference type="EMBL" id="PZR07231.1"/>
    </source>
</evidence>
<dbReference type="PANTHER" id="PTHR21600:SF89">
    <property type="entry name" value="RIBOSOMAL LARGE SUBUNIT PSEUDOURIDINE SYNTHASE A"/>
    <property type="match status" value="1"/>
</dbReference>
<dbReference type="AlphaFoldDB" id="A0A2W5VAP0"/>
<dbReference type="EMBL" id="QFQP01000033">
    <property type="protein sequence ID" value="PZR07231.1"/>
    <property type="molecule type" value="Genomic_DNA"/>
</dbReference>
<dbReference type="InterPro" id="IPR050188">
    <property type="entry name" value="RluA_PseudoU_synthase"/>
</dbReference>
<name>A0A2W5VAP0_9BACT</name>
<dbReference type="GO" id="GO:0009982">
    <property type="term" value="F:pseudouridine synthase activity"/>
    <property type="evidence" value="ECO:0007669"/>
    <property type="project" value="InterPro"/>
</dbReference>
<protein>
    <submittedName>
        <fullName evidence="3">RNA pseudouridine synthase</fullName>
    </submittedName>
</protein>
<accession>A0A2W5VAP0</accession>
<organism evidence="3 4">
    <name type="scientific">Archangium gephyra</name>
    <dbReference type="NCBI Taxonomy" id="48"/>
    <lineage>
        <taxon>Bacteria</taxon>
        <taxon>Pseudomonadati</taxon>
        <taxon>Myxococcota</taxon>
        <taxon>Myxococcia</taxon>
        <taxon>Myxococcales</taxon>
        <taxon>Cystobacterineae</taxon>
        <taxon>Archangiaceae</taxon>
        <taxon>Archangium</taxon>
    </lineage>
</organism>
<feature type="compositionally biased region" description="Basic and acidic residues" evidence="1">
    <location>
        <begin position="143"/>
        <end position="160"/>
    </location>
</feature>
<evidence type="ECO:0000313" key="4">
    <source>
        <dbReference type="Proteomes" id="UP000249061"/>
    </source>
</evidence>
<feature type="region of interest" description="Disordered" evidence="1">
    <location>
        <begin position="141"/>
        <end position="177"/>
    </location>
</feature>
<comment type="caution">
    <text evidence="3">The sequence shown here is derived from an EMBL/GenBank/DDBJ whole genome shotgun (WGS) entry which is preliminary data.</text>
</comment>
<dbReference type="Gene3D" id="3.30.2350.10">
    <property type="entry name" value="Pseudouridine synthase"/>
    <property type="match status" value="1"/>
</dbReference>
<dbReference type="InterPro" id="IPR006145">
    <property type="entry name" value="PsdUridine_synth_RsuA/RluA"/>
</dbReference>
<reference evidence="3 4" key="1">
    <citation type="submission" date="2017-08" db="EMBL/GenBank/DDBJ databases">
        <title>Infants hospitalized years apart are colonized by the same room-sourced microbial strains.</title>
        <authorList>
            <person name="Brooks B."/>
            <person name="Olm M.R."/>
            <person name="Firek B.A."/>
            <person name="Baker R."/>
            <person name="Thomas B.C."/>
            <person name="Morowitz M.J."/>
            <person name="Banfield J.F."/>
        </authorList>
    </citation>
    <scope>NUCLEOTIDE SEQUENCE [LARGE SCALE GENOMIC DNA]</scope>
    <source>
        <strain evidence="3">S2_003_000_R2_14</strain>
    </source>
</reference>